<name>A0A1V4D8F6_9ACTN</name>
<evidence type="ECO:0000313" key="1">
    <source>
        <dbReference type="EMBL" id="OPF81412.1"/>
    </source>
</evidence>
<protein>
    <submittedName>
        <fullName evidence="1">Uncharacterized protein</fullName>
    </submittedName>
</protein>
<sequence length="199" mass="21919">MARVDLVLLHQFRSWVKLFHEKLGGRADTRPLPISMAAALGRLQPRVTQGWRRPPHRSTVAVTIEMETIALAAARRRASCFRHVVGRQHPRSARGQGYVESQACRDMRGVAQRGVGEPLGDTDTPPMPFDQSVGANGVCYLARRQLSATGIADQLCPDLESIPVDGVQFPLSEVCPWRGQAFSKRVATKAPRARMGVMV</sequence>
<proteinExistence type="predicted"/>
<dbReference type="Proteomes" id="UP000033615">
    <property type="component" value="Unassembled WGS sequence"/>
</dbReference>
<dbReference type="AlphaFoldDB" id="A0A1V4D8F6"/>
<dbReference type="EMBL" id="LAKD02000024">
    <property type="protein sequence ID" value="OPF81412.1"/>
    <property type="molecule type" value="Genomic_DNA"/>
</dbReference>
<accession>A0A1V4D8F6</accession>
<organism evidence="1 2">
    <name type="scientific">Streptomyces antioxidans</name>
    <dbReference type="NCBI Taxonomy" id="1507734"/>
    <lineage>
        <taxon>Bacteria</taxon>
        <taxon>Bacillati</taxon>
        <taxon>Actinomycetota</taxon>
        <taxon>Actinomycetes</taxon>
        <taxon>Kitasatosporales</taxon>
        <taxon>Streptomycetaceae</taxon>
        <taxon>Streptomyces</taxon>
    </lineage>
</organism>
<comment type="caution">
    <text evidence="1">The sequence shown here is derived from an EMBL/GenBank/DDBJ whole genome shotgun (WGS) entry which is preliminary data.</text>
</comment>
<keyword evidence="2" id="KW-1185">Reference proteome</keyword>
<gene>
    <name evidence="1" type="ORF">VT50_0210095</name>
</gene>
<evidence type="ECO:0000313" key="2">
    <source>
        <dbReference type="Proteomes" id="UP000033615"/>
    </source>
</evidence>
<reference evidence="1" key="1">
    <citation type="submission" date="2016-12" db="EMBL/GenBank/DDBJ databases">
        <title>Genome sequence of Streptomyces antioxidans MUSC 164.</title>
        <authorList>
            <person name="Lee L.-H."/>
            <person name="Ser H.-L."/>
        </authorList>
    </citation>
    <scope>NUCLEOTIDE SEQUENCE [LARGE SCALE GENOMIC DNA]</scope>
    <source>
        <strain evidence="1">MUSC 164</strain>
    </source>
</reference>